<evidence type="ECO:0000256" key="6">
    <source>
        <dbReference type="ARBA" id="ARBA00023315"/>
    </source>
</evidence>
<name>A0A2G3PL12_WILMA</name>
<evidence type="ECO:0000256" key="1">
    <source>
        <dbReference type="ARBA" id="ARBA00000697"/>
    </source>
</evidence>
<dbReference type="InterPro" id="IPR050583">
    <property type="entry name" value="Mycobacterial_A85_antigen"/>
</dbReference>
<dbReference type="Pfam" id="PF00756">
    <property type="entry name" value="Esterase"/>
    <property type="match status" value="1"/>
</dbReference>
<evidence type="ECO:0000256" key="2">
    <source>
        <dbReference type="ARBA" id="ARBA00005874"/>
    </source>
</evidence>
<keyword evidence="9" id="KW-0732">Signal</keyword>
<dbReference type="GO" id="GO:0004144">
    <property type="term" value="F:diacylglycerol O-acyltransferase activity"/>
    <property type="evidence" value="ECO:0007669"/>
    <property type="project" value="UniProtKB-EC"/>
</dbReference>
<dbReference type="PANTHER" id="PTHR48098:SF1">
    <property type="entry name" value="DIACYLGLYCEROL ACYLTRANSFERASE_MYCOLYLTRANSFERASE AG85A"/>
    <property type="match status" value="1"/>
</dbReference>
<sequence>MRAKHAWRKFVAGALALVAGVAVSVAAAPGTASAAPQTVYVYSAAMNKNIPVRVLPASGGGSHATLYLLDGLRAPNNNSGWLIETDVQQFFAGKNVNVAIPFGGGGSFYTDWQRDDPTLGRQKWETFLTRELPAYLKSAFNSDNRRNAIAGLSMSGTSALNLASKHPDFYQGVASYSGYPTVSTPGFAQGIAASVLEMGGNPVNMWGLWPAGAWTANDPSLHTGNLRGKRVYVSSGAGSPRTNPIFNPASPAFDPIKFSQMVPLETAAAISSQLYIASLRVAGVNPQVHITPEGVHWWTHWEDRLKESWYGTLAPSLGV</sequence>
<dbReference type="PANTHER" id="PTHR48098">
    <property type="entry name" value="ENTEROCHELIN ESTERASE-RELATED"/>
    <property type="match status" value="1"/>
</dbReference>
<evidence type="ECO:0000256" key="9">
    <source>
        <dbReference type="SAM" id="SignalP"/>
    </source>
</evidence>
<evidence type="ECO:0000256" key="3">
    <source>
        <dbReference type="ARBA" id="ARBA00012820"/>
    </source>
</evidence>
<dbReference type="EC" id="2.3.1.20" evidence="4"/>
<evidence type="ECO:0000256" key="7">
    <source>
        <dbReference type="ARBA" id="ARBA00032572"/>
    </source>
</evidence>
<reference evidence="10 11" key="1">
    <citation type="submission" date="2017-10" db="EMBL/GenBank/DDBJ databases">
        <title>The draft genome sequence of Williamsia sp. BULT 1.1 isolated from the semi-arid grassland soils from South Africa.</title>
        <authorList>
            <person name="Kabwe M.H."/>
            <person name="Govender N."/>
            <person name="Mutseka Lunga P."/>
            <person name="Vikram S."/>
            <person name="Makhalanyane T.P."/>
        </authorList>
    </citation>
    <scope>NUCLEOTIDE SEQUENCE [LARGE SCALE GENOMIC DNA]</scope>
    <source>
        <strain evidence="10 11">BULT 1.1</strain>
    </source>
</reference>
<dbReference type="InterPro" id="IPR000801">
    <property type="entry name" value="Esterase-like"/>
</dbReference>
<dbReference type="InterPro" id="IPR029058">
    <property type="entry name" value="AB_hydrolase_fold"/>
</dbReference>
<feature type="chain" id="PRO_5013754068" description="Acyl-CoA:diacylglycerol acyltransferase" evidence="9">
    <location>
        <begin position="35"/>
        <end position="319"/>
    </location>
</feature>
<dbReference type="Proteomes" id="UP000225108">
    <property type="component" value="Unassembled WGS sequence"/>
</dbReference>
<comment type="similarity">
    <text evidence="2">Belongs to the mycobacterial A85 antigen family.</text>
</comment>
<evidence type="ECO:0000256" key="5">
    <source>
        <dbReference type="ARBA" id="ARBA00022679"/>
    </source>
</evidence>
<comment type="catalytic activity">
    <reaction evidence="8">
        <text>an acyl-CoA + a 1,2-diacyl-sn-glycerol = a triacyl-sn-glycerol + CoA</text>
        <dbReference type="Rhea" id="RHEA:10868"/>
        <dbReference type="ChEBI" id="CHEBI:17815"/>
        <dbReference type="ChEBI" id="CHEBI:57287"/>
        <dbReference type="ChEBI" id="CHEBI:58342"/>
        <dbReference type="ChEBI" id="CHEBI:64615"/>
        <dbReference type="EC" id="2.3.1.20"/>
    </reaction>
</comment>
<proteinExistence type="inferred from homology"/>
<dbReference type="SUPFAM" id="SSF53474">
    <property type="entry name" value="alpha/beta-Hydrolases"/>
    <property type="match status" value="1"/>
</dbReference>
<dbReference type="Gene3D" id="3.40.50.1820">
    <property type="entry name" value="alpha/beta hydrolase"/>
    <property type="match status" value="1"/>
</dbReference>
<accession>A0A2G3PL12</accession>
<feature type="signal peptide" evidence="9">
    <location>
        <begin position="1"/>
        <end position="34"/>
    </location>
</feature>
<evidence type="ECO:0000313" key="11">
    <source>
        <dbReference type="Proteomes" id="UP000225108"/>
    </source>
</evidence>
<dbReference type="RefSeq" id="WP_099382557.1">
    <property type="nucleotide sequence ID" value="NZ_PEBD01000008.1"/>
</dbReference>
<keyword evidence="6" id="KW-0012">Acyltransferase</keyword>
<dbReference type="GO" id="GO:0050348">
    <property type="term" value="F:trehalose O-mycolyltransferase activity"/>
    <property type="evidence" value="ECO:0007669"/>
    <property type="project" value="UniProtKB-EC"/>
</dbReference>
<gene>
    <name evidence="10" type="ORF">CSW57_09360</name>
</gene>
<dbReference type="PROSITE" id="PS51318">
    <property type="entry name" value="TAT"/>
    <property type="match status" value="1"/>
</dbReference>
<dbReference type="EMBL" id="PEBD01000008">
    <property type="protein sequence ID" value="PHV66519.1"/>
    <property type="molecule type" value="Genomic_DNA"/>
</dbReference>
<dbReference type="InterPro" id="IPR006311">
    <property type="entry name" value="TAT_signal"/>
</dbReference>
<protein>
    <recommendedName>
        <fullName evidence="7">Acyl-CoA:diacylglycerol acyltransferase</fullName>
        <ecNumber evidence="3">2.3.1.122</ecNumber>
        <ecNumber evidence="4">2.3.1.20</ecNumber>
    </recommendedName>
</protein>
<keyword evidence="5" id="KW-0808">Transferase</keyword>
<evidence type="ECO:0000256" key="8">
    <source>
        <dbReference type="ARBA" id="ARBA00048109"/>
    </source>
</evidence>
<evidence type="ECO:0000313" key="10">
    <source>
        <dbReference type="EMBL" id="PHV66519.1"/>
    </source>
</evidence>
<comment type="caution">
    <text evidence="10">The sequence shown here is derived from an EMBL/GenBank/DDBJ whole genome shotgun (WGS) entry which is preliminary data.</text>
</comment>
<organism evidence="10 11">
    <name type="scientific">Williamsia marianensis</name>
    <dbReference type="NCBI Taxonomy" id="85044"/>
    <lineage>
        <taxon>Bacteria</taxon>
        <taxon>Bacillati</taxon>
        <taxon>Actinomycetota</taxon>
        <taxon>Actinomycetes</taxon>
        <taxon>Mycobacteriales</taxon>
        <taxon>Nocardiaceae</taxon>
        <taxon>Williamsia</taxon>
    </lineage>
</organism>
<comment type="catalytic activity">
    <reaction evidence="1">
        <text>2 alpha,alpha'-trehalose 6-mycolate = alpha,alpha'-trehalose 6,6'-bismycolate + alpha,alpha-trehalose</text>
        <dbReference type="Rhea" id="RHEA:23472"/>
        <dbReference type="ChEBI" id="CHEBI:16551"/>
        <dbReference type="ChEBI" id="CHEBI:18195"/>
        <dbReference type="ChEBI" id="CHEBI:18234"/>
        <dbReference type="EC" id="2.3.1.122"/>
    </reaction>
</comment>
<dbReference type="EC" id="2.3.1.122" evidence="3"/>
<evidence type="ECO:0000256" key="4">
    <source>
        <dbReference type="ARBA" id="ARBA00013244"/>
    </source>
</evidence>
<dbReference type="AlphaFoldDB" id="A0A2G3PL12"/>